<dbReference type="EMBL" id="JARO02001430">
    <property type="protein sequence ID" value="KPP75482.1"/>
    <property type="molecule type" value="Genomic_DNA"/>
</dbReference>
<feature type="region of interest" description="Disordered" evidence="1">
    <location>
        <begin position="60"/>
        <end position="102"/>
    </location>
</feature>
<sequence length="214" mass="23134">MRSVSIAVNSCGRQAHILGRDTGDGKQLTDKFGVRTFLRNTLNNLERTKQLKGHFYRSTHMNYEQPPPYSGPAPGAPGYPPQGYPVQNPAYPSCPPGPMGPYPPPGQPGYQGYPVPPQGQYGWQNAPPPGPMYGEAPKNTVALLMMDLFNGNNSMFCVRGGRTKARRHSGYLSDCLLDGALLLLSLGHADLMAAPTILPSLIPDLLPLNTSNHP</sequence>
<evidence type="ECO:0008006" key="4">
    <source>
        <dbReference type="Google" id="ProtNLM"/>
    </source>
</evidence>
<organism evidence="2 3">
    <name type="scientific">Scleropages formosus</name>
    <name type="common">Asian bonytongue</name>
    <name type="synonym">Osteoglossum formosum</name>
    <dbReference type="NCBI Taxonomy" id="113540"/>
    <lineage>
        <taxon>Eukaryota</taxon>
        <taxon>Metazoa</taxon>
        <taxon>Chordata</taxon>
        <taxon>Craniata</taxon>
        <taxon>Vertebrata</taxon>
        <taxon>Euteleostomi</taxon>
        <taxon>Actinopterygii</taxon>
        <taxon>Neopterygii</taxon>
        <taxon>Teleostei</taxon>
        <taxon>Osteoglossocephala</taxon>
        <taxon>Osteoglossomorpha</taxon>
        <taxon>Osteoglossiformes</taxon>
        <taxon>Osteoglossidae</taxon>
        <taxon>Scleropages</taxon>
    </lineage>
</organism>
<reference evidence="2 3" key="1">
    <citation type="submission" date="2015-08" db="EMBL/GenBank/DDBJ databases">
        <title>The genome of the Asian arowana (Scleropages formosus).</title>
        <authorList>
            <person name="Tan M.H."/>
            <person name="Gan H.M."/>
            <person name="Croft L.J."/>
            <person name="Austin C.M."/>
        </authorList>
    </citation>
    <scope>NUCLEOTIDE SEQUENCE [LARGE SCALE GENOMIC DNA]</scope>
    <source>
        <strain evidence="2">Aro1</strain>
    </source>
</reference>
<evidence type="ECO:0000256" key="1">
    <source>
        <dbReference type="SAM" id="MobiDB-lite"/>
    </source>
</evidence>
<dbReference type="AlphaFoldDB" id="A0A0P7XGX9"/>
<dbReference type="STRING" id="113540.ENSSFOP00015074675"/>
<feature type="compositionally biased region" description="Pro residues" evidence="1">
    <location>
        <begin position="65"/>
        <end position="83"/>
    </location>
</feature>
<accession>A0A0P7XGX9</accession>
<feature type="compositionally biased region" description="Pro residues" evidence="1">
    <location>
        <begin position="92"/>
        <end position="102"/>
    </location>
</feature>
<protein>
    <recommendedName>
        <fullName evidence="4">Cysteine-rich and transmembrane domain-containing protein 1</fullName>
    </recommendedName>
</protein>
<gene>
    <name evidence="2" type="ORF">Z043_105253</name>
</gene>
<comment type="caution">
    <text evidence="2">The sequence shown here is derived from an EMBL/GenBank/DDBJ whole genome shotgun (WGS) entry which is preliminary data.</text>
</comment>
<evidence type="ECO:0000313" key="2">
    <source>
        <dbReference type="EMBL" id="KPP75482.1"/>
    </source>
</evidence>
<name>A0A0P7XGX9_SCLFO</name>
<proteinExistence type="predicted"/>
<dbReference type="Proteomes" id="UP000034805">
    <property type="component" value="Unassembled WGS sequence"/>
</dbReference>
<evidence type="ECO:0000313" key="3">
    <source>
        <dbReference type="Proteomes" id="UP000034805"/>
    </source>
</evidence>